<sequence length="395" mass="44742">MKGKQGNLSVQQTKGRKTKWTKKYALLKADTKELILSDKRIKSDVISDANEKTIRRIVLHTDVTCIPVETEGKRAKRQFLLRIMSDTEDKKSAEEEEEVTLSVTTTEERDEWVKEINDVIDNENDVTEKEEITVEDLDAVKVETDALNHLNKTRPKFQGRRRPQKRPSRMLEEIDENAEKKQKTDNQTDSPVKSACTDATDGASSSGLGLDSEAEVTSKGPSSSCSHDNVNDDENQSRRFKRKGKKSPTNQSPKHTEVRRRPKNDRSTSLLKRLSNRLSAVFGHGSSSTSPIDENEKCEELEASPGEVDRRKSFDSIDISEDMDEDVEGNLSKITDNAEKLLSIAKALQEDLRKGAKNSDLVQMDLKYIRRAMKHLEKSLENISLIEKKQVTLEE</sequence>
<dbReference type="PROSITE" id="PS50003">
    <property type="entry name" value="PH_DOMAIN"/>
    <property type="match status" value="1"/>
</dbReference>
<dbReference type="EMBL" id="JAIZAY010000016">
    <property type="protein sequence ID" value="KAJ8026803.1"/>
    <property type="molecule type" value="Genomic_DNA"/>
</dbReference>
<dbReference type="InterPro" id="IPR011993">
    <property type="entry name" value="PH-like_dom_sf"/>
</dbReference>
<dbReference type="SMART" id="SM00233">
    <property type="entry name" value="PH"/>
    <property type="match status" value="1"/>
</dbReference>
<feature type="compositionally biased region" description="Basic residues" evidence="1">
    <location>
        <begin position="151"/>
        <end position="168"/>
    </location>
</feature>
<feature type="compositionally biased region" description="Low complexity" evidence="1">
    <location>
        <begin position="201"/>
        <end position="211"/>
    </location>
</feature>
<feature type="domain" description="PH" evidence="2">
    <location>
        <begin position="1"/>
        <end position="121"/>
    </location>
</feature>
<name>A0A9Q0YQU5_HOLLE</name>
<dbReference type="Proteomes" id="UP001152320">
    <property type="component" value="Chromosome 16"/>
</dbReference>
<evidence type="ECO:0000256" key="1">
    <source>
        <dbReference type="SAM" id="MobiDB-lite"/>
    </source>
</evidence>
<accession>A0A9Q0YQU5</accession>
<comment type="caution">
    <text evidence="3">The sequence shown here is derived from an EMBL/GenBank/DDBJ whole genome shotgun (WGS) entry which is preliminary data.</text>
</comment>
<protein>
    <recommendedName>
        <fullName evidence="2">PH domain-containing protein</fullName>
    </recommendedName>
</protein>
<evidence type="ECO:0000313" key="4">
    <source>
        <dbReference type="Proteomes" id="UP001152320"/>
    </source>
</evidence>
<reference evidence="3" key="1">
    <citation type="submission" date="2021-10" db="EMBL/GenBank/DDBJ databases">
        <title>Tropical sea cucumber genome reveals ecological adaptation and Cuvierian tubules defense mechanism.</title>
        <authorList>
            <person name="Chen T."/>
        </authorList>
    </citation>
    <scope>NUCLEOTIDE SEQUENCE</scope>
    <source>
        <strain evidence="3">Nanhai2018</strain>
        <tissue evidence="3">Muscle</tissue>
    </source>
</reference>
<feature type="region of interest" description="Disordered" evidence="1">
    <location>
        <begin position="281"/>
        <end position="315"/>
    </location>
</feature>
<feature type="compositionally biased region" description="Basic and acidic residues" evidence="1">
    <location>
        <begin position="169"/>
        <end position="186"/>
    </location>
</feature>
<feature type="region of interest" description="Disordered" evidence="1">
    <location>
        <begin position="150"/>
        <end position="269"/>
    </location>
</feature>
<dbReference type="SUPFAM" id="SSF50729">
    <property type="entry name" value="PH domain-like"/>
    <property type="match status" value="1"/>
</dbReference>
<evidence type="ECO:0000259" key="2">
    <source>
        <dbReference type="PROSITE" id="PS50003"/>
    </source>
</evidence>
<organism evidence="3 4">
    <name type="scientific">Holothuria leucospilota</name>
    <name type="common">Black long sea cucumber</name>
    <name type="synonym">Mertensiothuria leucospilota</name>
    <dbReference type="NCBI Taxonomy" id="206669"/>
    <lineage>
        <taxon>Eukaryota</taxon>
        <taxon>Metazoa</taxon>
        <taxon>Echinodermata</taxon>
        <taxon>Eleutherozoa</taxon>
        <taxon>Echinozoa</taxon>
        <taxon>Holothuroidea</taxon>
        <taxon>Aspidochirotacea</taxon>
        <taxon>Aspidochirotida</taxon>
        <taxon>Holothuriidae</taxon>
        <taxon>Holothuria</taxon>
    </lineage>
</organism>
<dbReference type="Pfam" id="PF00169">
    <property type="entry name" value="PH"/>
    <property type="match status" value="1"/>
</dbReference>
<evidence type="ECO:0000313" key="3">
    <source>
        <dbReference type="EMBL" id="KAJ8026803.1"/>
    </source>
</evidence>
<dbReference type="Gene3D" id="2.30.29.30">
    <property type="entry name" value="Pleckstrin-homology domain (PH domain)/Phosphotyrosine-binding domain (PTB)"/>
    <property type="match status" value="1"/>
</dbReference>
<gene>
    <name evidence="3" type="ORF">HOLleu_31745</name>
</gene>
<dbReference type="AlphaFoldDB" id="A0A9Q0YQU5"/>
<feature type="compositionally biased region" description="Polar residues" evidence="1">
    <location>
        <begin position="219"/>
        <end position="228"/>
    </location>
</feature>
<proteinExistence type="predicted"/>
<dbReference type="InterPro" id="IPR001849">
    <property type="entry name" value="PH_domain"/>
</dbReference>
<keyword evidence="4" id="KW-1185">Reference proteome</keyword>